<dbReference type="AlphaFoldDB" id="A0A563VYJ7"/>
<gene>
    <name evidence="1" type="ORF">H1P_4590001</name>
</gene>
<keyword evidence="2" id="KW-1185">Reference proteome</keyword>
<dbReference type="Proteomes" id="UP000320055">
    <property type="component" value="Unassembled WGS sequence"/>
</dbReference>
<evidence type="ECO:0000313" key="1">
    <source>
        <dbReference type="EMBL" id="VEP16499.1"/>
    </source>
</evidence>
<organism evidence="1 2">
    <name type="scientific">Hyella patelloides LEGE 07179</name>
    <dbReference type="NCBI Taxonomy" id="945734"/>
    <lineage>
        <taxon>Bacteria</taxon>
        <taxon>Bacillati</taxon>
        <taxon>Cyanobacteriota</taxon>
        <taxon>Cyanophyceae</taxon>
        <taxon>Pleurocapsales</taxon>
        <taxon>Hyellaceae</taxon>
        <taxon>Hyella</taxon>
    </lineage>
</organism>
<proteinExistence type="predicted"/>
<evidence type="ECO:0000313" key="2">
    <source>
        <dbReference type="Proteomes" id="UP000320055"/>
    </source>
</evidence>
<name>A0A563VYJ7_9CYAN</name>
<reference evidence="1 2" key="1">
    <citation type="submission" date="2019-01" db="EMBL/GenBank/DDBJ databases">
        <authorList>
            <person name="Brito A."/>
        </authorList>
    </citation>
    <scope>NUCLEOTIDE SEQUENCE [LARGE SCALE GENOMIC DNA]</scope>
    <source>
        <strain evidence="1">1</strain>
    </source>
</reference>
<dbReference type="EMBL" id="CAACVJ010000400">
    <property type="protein sequence ID" value="VEP16499.1"/>
    <property type="molecule type" value="Genomic_DNA"/>
</dbReference>
<protein>
    <submittedName>
        <fullName evidence="1">Transcriptional regulator, XRE family (Modular protein)</fullName>
    </submittedName>
</protein>
<sequence length="171" mass="19811">MFSKGGFSFPDITAFCYVYYTPYLEYNQLAYDIFFDDILIISLNAQWSMQSMSNTMSVKNILTKLLREQNITPYAFWKALDIGQNTAYRLCNDPDSIPSKKIMDKIHEVYQWLPGDYLVSDDDWNLWLDSLSETERQEVLDVATSYTRKTPDGRIKRNNSSKLIDLPGVAA</sequence>
<accession>A0A563VYJ7</accession>